<evidence type="ECO:0008006" key="4">
    <source>
        <dbReference type="Google" id="ProtNLM"/>
    </source>
</evidence>
<proteinExistence type="predicted"/>
<organism evidence="2">
    <name type="scientific">Dolosigranulum savutiense</name>
    <dbReference type="NCBI Taxonomy" id="3110288"/>
    <lineage>
        <taxon>Bacteria</taxon>
        <taxon>Bacillati</taxon>
        <taxon>Bacillota</taxon>
        <taxon>Bacilli</taxon>
        <taxon>Lactobacillales</taxon>
        <taxon>Carnobacteriaceae</taxon>
        <taxon>Dolosigranulum</taxon>
    </lineage>
</organism>
<reference evidence="2" key="1">
    <citation type="submission" date="2023-12" db="EMBL/GenBank/DDBJ databases">
        <title>Dolosigranulum savutii sp. nov. isolated from human upper respiratory samples collected in Botswana.</title>
        <authorList>
            <person name="Kelly M.S."/>
        </authorList>
    </citation>
    <scope>NUCLEOTIDE SEQUENCE</scope>
    <source>
        <strain evidence="3">MSK211</strain>
        <strain evidence="2">MSK312</strain>
    </source>
</reference>
<dbReference type="EMBL" id="CP142434">
    <property type="protein sequence ID" value="XBC47760.1"/>
    <property type="molecule type" value="Genomic_DNA"/>
</dbReference>
<name>A0AB74TXA7_9LACT</name>
<accession>A0AB74TXA7</accession>
<evidence type="ECO:0000256" key="1">
    <source>
        <dbReference type="SAM" id="SignalP"/>
    </source>
</evidence>
<evidence type="ECO:0000313" key="3">
    <source>
        <dbReference type="EMBL" id="XBC50625.1"/>
    </source>
</evidence>
<dbReference type="AlphaFoldDB" id="A0AB74TXA7"/>
<sequence>MMKKKLGAAVATVLLGVSAIPFNVSAHEEVTTEEVQIQHGENNQEHHEEQIGQMTLVNEHTGVLSFNEGITHAFNEDGTVTLTDSQGNSEVLPQETVDKNGENVRLVYEESQNGQLSVTAVSPQENGRQKRSAGKCLTGIGGGAITGGLGGAQVGTVTLPGIGTVSGTIVGAVGGGMLAASQSCFN</sequence>
<gene>
    <name evidence="3" type="ORF">VUQ07_04955</name>
    <name evidence="2" type="ORF">VUQ09_09545</name>
</gene>
<protein>
    <recommendedName>
        <fullName evidence="4">Pathogenicity island protein</fullName>
    </recommendedName>
</protein>
<dbReference type="RefSeq" id="WP_142970660.1">
    <property type="nucleotide sequence ID" value="NZ_CP142434.1"/>
</dbReference>
<feature type="signal peptide" evidence="1">
    <location>
        <begin position="1"/>
        <end position="26"/>
    </location>
</feature>
<evidence type="ECO:0000313" key="2">
    <source>
        <dbReference type="EMBL" id="XBC47760.1"/>
    </source>
</evidence>
<feature type="chain" id="PRO_5044479768" description="Pathogenicity island protein" evidence="1">
    <location>
        <begin position="27"/>
        <end position="186"/>
    </location>
</feature>
<dbReference type="EMBL" id="CP142436">
    <property type="protein sequence ID" value="XBC50625.1"/>
    <property type="molecule type" value="Genomic_DNA"/>
</dbReference>
<keyword evidence="1" id="KW-0732">Signal</keyword>